<protein>
    <recommendedName>
        <fullName evidence="3">Type III toxin-antitoxin system ToxN/AbiQ family toxin</fullName>
    </recommendedName>
</protein>
<evidence type="ECO:0000313" key="1">
    <source>
        <dbReference type="EMBL" id="RHH14683.1"/>
    </source>
</evidence>
<comment type="caution">
    <text evidence="1">The sequence shown here is derived from an EMBL/GenBank/DDBJ whole genome shotgun (WGS) entry which is preliminary data.</text>
</comment>
<evidence type="ECO:0000313" key="2">
    <source>
        <dbReference type="Proteomes" id="UP000284024"/>
    </source>
</evidence>
<dbReference type="EMBL" id="QRJH01000017">
    <property type="protein sequence ID" value="RHH14683.1"/>
    <property type="molecule type" value="Genomic_DNA"/>
</dbReference>
<dbReference type="AlphaFoldDB" id="A0A414VX12"/>
<evidence type="ECO:0008006" key="3">
    <source>
        <dbReference type="Google" id="ProtNLM"/>
    </source>
</evidence>
<dbReference type="Proteomes" id="UP000284024">
    <property type="component" value="Unassembled WGS sequence"/>
</dbReference>
<proteinExistence type="predicted"/>
<dbReference type="NCBIfam" id="NF047358">
    <property type="entry name" value="TenpIN"/>
    <property type="match status" value="1"/>
</dbReference>
<organism evidence="1 2">
    <name type="scientific">Blautia obeum</name>
    <dbReference type="NCBI Taxonomy" id="40520"/>
    <lineage>
        <taxon>Bacteria</taxon>
        <taxon>Bacillati</taxon>
        <taxon>Bacillota</taxon>
        <taxon>Clostridia</taxon>
        <taxon>Lachnospirales</taxon>
        <taxon>Lachnospiraceae</taxon>
        <taxon>Blautia</taxon>
    </lineage>
</organism>
<reference evidence="1 2" key="1">
    <citation type="submission" date="2018-08" db="EMBL/GenBank/DDBJ databases">
        <title>A genome reference for cultivated species of the human gut microbiota.</title>
        <authorList>
            <person name="Zou Y."/>
            <person name="Xue W."/>
            <person name="Luo G."/>
        </authorList>
    </citation>
    <scope>NUCLEOTIDE SEQUENCE [LARGE SCALE GENOMIC DNA]</scope>
    <source>
        <strain evidence="1 2">AM18-2AC</strain>
    </source>
</reference>
<dbReference type="RefSeq" id="WP_118236157.1">
    <property type="nucleotide sequence ID" value="NZ_QRJH01000017.1"/>
</dbReference>
<name>A0A414VX12_9FIRM</name>
<accession>A0A414VX12</accession>
<sequence length="162" mass="20231">MDVRLSKLSENFYEDYPHEIYPEILEKQNRPYFCITFFDERGFYICIPYRSYISHPNDAYFFDFSRRYPRRRRVLPCSGLDYTKIVIIQKEEYISDEQVVINTQQYRDSMNHIARIKYEAMNYVNTYIEHWNNIRRLNEHDYIRRYRCSSLQYFHNELEIHE</sequence>
<gene>
    <name evidence="1" type="ORF">DW222_17590</name>
</gene>
<dbReference type="CDD" id="cd17493">
    <property type="entry name" value="toxin_TenpN"/>
    <property type="match status" value="1"/>
</dbReference>
<dbReference type="InterPro" id="IPR049929">
    <property type="entry name" value="TenpN-like"/>
</dbReference>